<reference evidence="6" key="1">
    <citation type="journal article" date="2019" name="Int. J. Syst. Evol. Microbiol.">
        <title>The Global Catalogue of Microorganisms (GCM) 10K type strain sequencing project: providing services to taxonomists for standard genome sequencing and annotation.</title>
        <authorList>
            <consortium name="The Broad Institute Genomics Platform"/>
            <consortium name="The Broad Institute Genome Sequencing Center for Infectious Disease"/>
            <person name="Wu L."/>
            <person name="Ma J."/>
        </authorList>
    </citation>
    <scope>NUCLEOTIDE SEQUENCE [LARGE SCALE GENOMIC DNA]</scope>
    <source>
        <strain evidence="6">CCM 7427</strain>
    </source>
</reference>
<evidence type="ECO:0000256" key="3">
    <source>
        <dbReference type="ARBA" id="ARBA00022840"/>
    </source>
</evidence>
<keyword evidence="6" id="KW-1185">Reference proteome</keyword>
<dbReference type="Gene3D" id="2.40.100.10">
    <property type="entry name" value="Cyclophilin-like"/>
    <property type="match status" value="1"/>
</dbReference>
<dbReference type="RefSeq" id="WP_386830785.1">
    <property type="nucleotide sequence ID" value="NZ_JBHUNP010000001.1"/>
</dbReference>
<keyword evidence="2 5" id="KW-0378">Hydrolase</keyword>
<dbReference type="EMBL" id="JBHUNP010000001">
    <property type="protein sequence ID" value="MFD2646287.1"/>
    <property type="molecule type" value="Genomic_DNA"/>
</dbReference>
<dbReference type="InterPro" id="IPR003833">
    <property type="entry name" value="CT_C_D"/>
</dbReference>
<keyword evidence="1" id="KW-0547">Nucleotide-binding</keyword>
<dbReference type="SUPFAM" id="SSF50891">
    <property type="entry name" value="Cyclophilin-like"/>
    <property type="match status" value="1"/>
</dbReference>
<name>A0ABW5QFI2_9HYPH</name>
<evidence type="ECO:0000313" key="5">
    <source>
        <dbReference type="EMBL" id="MFD2646287.1"/>
    </source>
</evidence>
<dbReference type="InterPro" id="IPR010016">
    <property type="entry name" value="PxpB"/>
</dbReference>
<dbReference type="Proteomes" id="UP001597521">
    <property type="component" value="Unassembled WGS sequence"/>
</dbReference>
<protein>
    <submittedName>
        <fullName evidence="5">Allophanate hydrolase subunit 1</fullName>
    </submittedName>
</protein>
<dbReference type="Pfam" id="PF02682">
    <property type="entry name" value="CT_C_D"/>
    <property type="match status" value="1"/>
</dbReference>
<dbReference type="SMART" id="SM00796">
    <property type="entry name" value="AHS1"/>
    <property type="match status" value="1"/>
</dbReference>
<dbReference type="GO" id="GO:0016787">
    <property type="term" value="F:hydrolase activity"/>
    <property type="evidence" value="ECO:0007669"/>
    <property type="project" value="UniProtKB-KW"/>
</dbReference>
<keyword evidence="3" id="KW-0067">ATP-binding</keyword>
<accession>A0ABW5QFI2</accession>
<evidence type="ECO:0000256" key="1">
    <source>
        <dbReference type="ARBA" id="ARBA00022741"/>
    </source>
</evidence>
<comment type="caution">
    <text evidence="5">The sequence shown here is derived from an EMBL/GenBank/DDBJ whole genome shotgun (WGS) entry which is preliminary data.</text>
</comment>
<feature type="domain" description="Carboxyltransferase" evidence="4">
    <location>
        <begin position="13"/>
        <end position="210"/>
    </location>
</feature>
<gene>
    <name evidence="5" type="ORF">ACFSX5_00595</name>
</gene>
<sequence>MPVAEPIDDMSLPLLMPLGDSALLVRFADALSDDANAAAIGFARAVRARGLPGVVEVVPNLVSVLLRYDPLRISYATLAGEVRLALWGGVPAADAGREWSIPVRFDGPDLGEVAALIGVNIAEFIAAHNRKPLRVLATGFAPGFVYCGLLEQALVVPRRGAVRPEVPAGSVLFAAGQTAIAATAMPTGWHVIGSTEFRNFEPEAEPPTRLAAGDTVRFEVAR</sequence>
<dbReference type="PANTHER" id="PTHR34698:SF2">
    <property type="entry name" value="5-OXOPROLINASE SUBUNIT B"/>
    <property type="match status" value="1"/>
</dbReference>
<dbReference type="PANTHER" id="PTHR34698">
    <property type="entry name" value="5-OXOPROLINASE SUBUNIT B"/>
    <property type="match status" value="1"/>
</dbReference>
<evidence type="ECO:0000259" key="4">
    <source>
        <dbReference type="SMART" id="SM00796"/>
    </source>
</evidence>
<evidence type="ECO:0000256" key="2">
    <source>
        <dbReference type="ARBA" id="ARBA00022801"/>
    </source>
</evidence>
<proteinExistence type="predicted"/>
<dbReference type="SUPFAM" id="SSF160467">
    <property type="entry name" value="PH0987 N-terminal domain-like"/>
    <property type="match status" value="1"/>
</dbReference>
<organism evidence="5 6">
    <name type="scientific">Devosia albogilva</name>
    <dbReference type="NCBI Taxonomy" id="429726"/>
    <lineage>
        <taxon>Bacteria</taxon>
        <taxon>Pseudomonadati</taxon>
        <taxon>Pseudomonadota</taxon>
        <taxon>Alphaproteobacteria</taxon>
        <taxon>Hyphomicrobiales</taxon>
        <taxon>Devosiaceae</taxon>
        <taxon>Devosia</taxon>
    </lineage>
</organism>
<dbReference type="Gene3D" id="3.30.1360.40">
    <property type="match status" value="1"/>
</dbReference>
<evidence type="ECO:0000313" key="6">
    <source>
        <dbReference type="Proteomes" id="UP001597521"/>
    </source>
</evidence>
<dbReference type="InterPro" id="IPR029000">
    <property type="entry name" value="Cyclophilin-like_dom_sf"/>
</dbReference>